<dbReference type="PANTHER" id="PTHR44757:SF2">
    <property type="entry name" value="BIOFILM ARCHITECTURE MAINTENANCE PROTEIN MBAA"/>
    <property type="match status" value="1"/>
</dbReference>
<dbReference type="EMBL" id="JAQQKX010000001">
    <property type="protein sequence ID" value="MDC7682099.1"/>
    <property type="molecule type" value="Genomic_DNA"/>
</dbReference>
<dbReference type="PROSITE" id="PS50883">
    <property type="entry name" value="EAL"/>
    <property type="match status" value="1"/>
</dbReference>
<name>A0ABT5HPV7_9CAUL</name>
<dbReference type="PROSITE" id="PS50112">
    <property type="entry name" value="PAS"/>
    <property type="match status" value="1"/>
</dbReference>
<dbReference type="SUPFAM" id="SSF141868">
    <property type="entry name" value="EAL domain-like"/>
    <property type="match status" value="1"/>
</dbReference>
<dbReference type="NCBIfam" id="TIGR00254">
    <property type="entry name" value="GGDEF"/>
    <property type="match status" value="1"/>
</dbReference>
<dbReference type="Pfam" id="PF00990">
    <property type="entry name" value="GGDEF"/>
    <property type="match status" value="1"/>
</dbReference>
<dbReference type="CDD" id="cd01948">
    <property type="entry name" value="EAL"/>
    <property type="match status" value="1"/>
</dbReference>
<dbReference type="SMART" id="SM00267">
    <property type="entry name" value="GGDEF"/>
    <property type="match status" value="1"/>
</dbReference>
<dbReference type="InterPro" id="IPR000160">
    <property type="entry name" value="GGDEF_dom"/>
</dbReference>
<dbReference type="SMART" id="SM00091">
    <property type="entry name" value="PAS"/>
    <property type="match status" value="1"/>
</dbReference>
<evidence type="ECO:0000313" key="4">
    <source>
        <dbReference type="EMBL" id="MDC7682099.1"/>
    </source>
</evidence>
<gene>
    <name evidence="4" type="ORF">PQU92_02360</name>
</gene>
<dbReference type="InterPro" id="IPR013656">
    <property type="entry name" value="PAS_4"/>
</dbReference>
<evidence type="ECO:0000259" key="3">
    <source>
        <dbReference type="PROSITE" id="PS50887"/>
    </source>
</evidence>
<dbReference type="PANTHER" id="PTHR44757">
    <property type="entry name" value="DIGUANYLATE CYCLASE DGCP"/>
    <property type="match status" value="1"/>
</dbReference>
<reference evidence="4 5" key="1">
    <citation type="submission" date="2023-01" db="EMBL/GenBank/DDBJ databases">
        <title>Novel species of the genus Asticcacaulis isolated from rivers.</title>
        <authorList>
            <person name="Lu H."/>
        </authorList>
    </citation>
    <scope>NUCLEOTIDE SEQUENCE [LARGE SCALE GENOMIC DNA]</scope>
    <source>
        <strain evidence="4 5">BYS171W</strain>
    </source>
</reference>
<dbReference type="InterPro" id="IPR035965">
    <property type="entry name" value="PAS-like_dom_sf"/>
</dbReference>
<dbReference type="CDD" id="cd01949">
    <property type="entry name" value="GGDEF"/>
    <property type="match status" value="1"/>
</dbReference>
<protein>
    <submittedName>
        <fullName evidence="4">EAL domain-containing protein</fullName>
    </submittedName>
</protein>
<dbReference type="SUPFAM" id="SSF55785">
    <property type="entry name" value="PYP-like sensor domain (PAS domain)"/>
    <property type="match status" value="1"/>
</dbReference>
<dbReference type="InterPro" id="IPR029787">
    <property type="entry name" value="Nucleotide_cyclase"/>
</dbReference>
<dbReference type="Pfam" id="PF08448">
    <property type="entry name" value="PAS_4"/>
    <property type="match status" value="1"/>
</dbReference>
<feature type="domain" description="PAS" evidence="1">
    <location>
        <begin position="160"/>
        <end position="231"/>
    </location>
</feature>
<dbReference type="RefSeq" id="WP_272746604.1">
    <property type="nucleotide sequence ID" value="NZ_JAQQKX010000001.1"/>
</dbReference>
<dbReference type="InterPro" id="IPR043128">
    <property type="entry name" value="Rev_trsase/Diguanyl_cyclase"/>
</dbReference>
<evidence type="ECO:0000313" key="5">
    <source>
        <dbReference type="Proteomes" id="UP001214854"/>
    </source>
</evidence>
<dbReference type="SUPFAM" id="SSF55073">
    <property type="entry name" value="Nucleotide cyclase"/>
    <property type="match status" value="1"/>
</dbReference>
<dbReference type="Proteomes" id="UP001214854">
    <property type="component" value="Unassembled WGS sequence"/>
</dbReference>
<dbReference type="Gene3D" id="3.30.70.270">
    <property type="match status" value="1"/>
</dbReference>
<evidence type="ECO:0000259" key="2">
    <source>
        <dbReference type="PROSITE" id="PS50883"/>
    </source>
</evidence>
<dbReference type="InterPro" id="IPR052155">
    <property type="entry name" value="Biofilm_reg_signaling"/>
</dbReference>
<comment type="caution">
    <text evidence="4">The sequence shown here is derived from an EMBL/GenBank/DDBJ whole genome shotgun (WGS) entry which is preliminary data.</text>
</comment>
<organism evidence="4 5">
    <name type="scientific">Asticcacaulis aquaticus</name>
    <dbReference type="NCBI Taxonomy" id="2984212"/>
    <lineage>
        <taxon>Bacteria</taxon>
        <taxon>Pseudomonadati</taxon>
        <taxon>Pseudomonadota</taxon>
        <taxon>Alphaproteobacteria</taxon>
        <taxon>Caulobacterales</taxon>
        <taxon>Caulobacteraceae</taxon>
        <taxon>Asticcacaulis</taxon>
    </lineage>
</organism>
<feature type="domain" description="GGDEF" evidence="3">
    <location>
        <begin position="318"/>
        <end position="450"/>
    </location>
</feature>
<feature type="domain" description="EAL" evidence="2">
    <location>
        <begin position="459"/>
        <end position="708"/>
    </location>
</feature>
<accession>A0ABT5HPV7</accession>
<dbReference type="InterPro" id="IPR000014">
    <property type="entry name" value="PAS"/>
</dbReference>
<evidence type="ECO:0000259" key="1">
    <source>
        <dbReference type="PROSITE" id="PS50112"/>
    </source>
</evidence>
<dbReference type="PROSITE" id="PS50887">
    <property type="entry name" value="GGDEF"/>
    <property type="match status" value="1"/>
</dbReference>
<proteinExistence type="predicted"/>
<dbReference type="Pfam" id="PF00563">
    <property type="entry name" value="EAL"/>
    <property type="match status" value="1"/>
</dbReference>
<dbReference type="InterPro" id="IPR035919">
    <property type="entry name" value="EAL_sf"/>
</dbReference>
<dbReference type="CDD" id="cd00130">
    <property type="entry name" value="PAS"/>
    <property type="match status" value="1"/>
</dbReference>
<dbReference type="Gene3D" id="3.30.450.20">
    <property type="entry name" value="PAS domain"/>
    <property type="match status" value="1"/>
</dbReference>
<sequence>MQNVSTISDIADRIDPVLPSFTNSQLYDLFRDQPELMVVAVVNAQGGVLGLMERHDFNLKMAAEYGRALFGAKSVTTMMDASALTVDVATPLRDFTQASLADRPSELMRGFIVTRDGRYEGVGTTLSIMKAISQDLQDTLTQQRDMMADLIRVSAESQRHQTFLNTIIQTIPAMVLVKGAHDSKIRLINPAGETMLGVTSAEVIGKTSHDIFAPDQAAQFARSDRRALDSAEAVMIEEEAIYNGCGERVVQLKKTVLRTPEGEADAILTLGIDLTEQKHAQAQIAQLAHFDPLTGLANRALYATEIDKALARVQRQGHRIALLCLDLDRFKAVNDSYGHLTGDALLCQVTERLKLCLRKGDFMARMGGDEFAIIQNIDRPEDAQYLAERLIDAVKDPFVVRDARLDIGLSVGIALAPDDGADAHNLLSRADMALYRVKGDGRNGWCYYRAEMDEQLQARVEMERDLKIALAEGQFQLYFQPLLNLDSGDIVSFEALLRWHHPVTGMVSPAVFIPLAEDCGLIGALGEWVLREACRQAAAWPQPWRIAVNISPLQFRHGSLPGLVRKTLKATGLDARRLELEITESVLLADETHNLKVLNQIKGMGVRIAMDDFGTGYSSLSYLRTFPFDKIKIDQSFVRDLPHDRNATSIIRAITEMARSLGVEITAEGVETPAQLDALRAMNCREAQGYLIGRPAPGIEAYAPRKCA</sequence>
<keyword evidence="5" id="KW-1185">Reference proteome</keyword>
<dbReference type="SMART" id="SM00052">
    <property type="entry name" value="EAL"/>
    <property type="match status" value="1"/>
</dbReference>
<dbReference type="Gene3D" id="3.20.20.450">
    <property type="entry name" value="EAL domain"/>
    <property type="match status" value="1"/>
</dbReference>
<dbReference type="NCBIfam" id="TIGR00229">
    <property type="entry name" value="sensory_box"/>
    <property type="match status" value="1"/>
</dbReference>
<dbReference type="InterPro" id="IPR001633">
    <property type="entry name" value="EAL_dom"/>
</dbReference>